<evidence type="ECO:0000256" key="8">
    <source>
        <dbReference type="RuleBase" id="RU366009"/>
    </source>
</evidence>
<dbReference type="InterPro" id="IPR032466">
    <property type="entry name" value="Metal_Hydrolase"/>
</dbReference>
<dbReference type="Gene3D" id="2.30.40.10">
    <property type="entry name" value="Urease, subunit C, domain 1"/>
    <property type="match status" value="1"/>
</dbReference>
<dbReference type="InterPro" id="IPR051607">
    <property type="entry name" value="Metallo-dep_hydrolases"/>
</dbReference>
<reference evidence="11" key="1">
    <citation type="submission" date="2020-12" db="EMBL/GenBank/DDBJ databases">
        <title>Hymenobacter sp.</title>
        <authorList>
            <person name="Kim M.K."/>
        </authorList>
    </citation>
    <scope>NUCLEOTIDE SEQUENCE [LARGE SCALE GENOMIC DNA]</scope>
    <source>
        <strain evidence="11">BT553</strain>
    </source>
</reference>
<comment type="pathway">
    <text evidence="1 8">Purine metabolism; guanine degradation; xanthine from guanine: step 1/1.</text>
</comment>
<evidence type="ECO:0000256" key="5">
    <source>
        <dbReference type="ARBA" id="ARBA00022801"/>
    </source>
</evidence>
<evidence type="ECO:0000256" key="3">
    <source>
        <dbReference type="ARBA" id="ARBA00012781"/>
    </source>
</evidence>
<evidence type="ECO:0000313" key="10">
    <source>
        <dbReference type="EMBL" id="MBJ6121828.1"/>
    </source>
</evidence>
<dbReference type="NCBIfam" id="NF006679">
    <property type="entry name" value="PRK09228.1"/>
    <property type="match status" value="1"/>
</dbReference>
<evidence type="ECO:0000256" key="2">
    <source>
        <dbReference type="ARBA" id="ARBA00006745"/>
    </source>
</evidence>
<organism evidence="10 11">
    <name type="scientific">Sphingomonas mollis</name>
    <dbReference type="NCBI Taxonomy" id="2795726"/>
    <lineage>
        <taxon>Bacteria</taxon>
        <taxon>Pseudomonadati</taxon>
        <taxon>Pseudomonadota</taxon>
        <taxon>Alphaproteobacteria</taxon>
        <taxon>Sphingomonadales</taxon>
        <taxon>Sphingomonadaceae</taxon>
        <taxon>Sphingomonas</taxon>
    </lineage>
</organism>
<evidence type="ECO:0000256" key="7">
    <source>
        <dbReference type="NCBIfam" id="TIGR02967"/>
    </source>
</evidence>
<evidence type="ECO:0000259" key="9">
    <source>
        <dbReference type="Pfam" id="PF01979"/>
    </source>
</evidence>
<comment type="cofactor">
    <cofactor evidence="8">
        <name>Zn(2+)</name>
        <dbReference type="ChEBI" id="CHEBI:29105"/>
    </cofactor>
    <text evidence="8">Binds 1 zinc ion per subunit.</text>
</comment>
<comment type="caution">
    <text evidence="10">The sequence shown here is derived from an EMBL/GenBank/DDBJ whole genome shotgun (WGS) entry which is preliminary data.</text>
</comment>
<keyword evidence="6 8" id="KW-0862">Zinc</keyword>
<dbReference type="PANTHER" id="PTHR11271:SF6">
    <property type="entry name" value="GUANINE DEAMINASE"/>
    <property type="match status" value="1"/>
</dbReference>
<keyword evidence="4 8" id="KW-0479">Metal-binding</keyword>
<comment type="function">
    <text evidence="8">Catalyzes the hydrolytic deamination of guanine, producing xanthine and ammonia.</text>
</comment>
<comment type="catalytic activity">
    <reaction evidence="8">
        <text>guanine + H2O + H(+) = xanthine + NH4(+)</text>
        <dbReference type="Rhea" id="RHEA:14665"/>
        <dbReference type="ChEBI" id="CHEBI:15377"/>
        <dbReference type="ChEBI" id="CHEBI:15378"/>
        <dbReference type="ChEBI" id="CHEBI:16235"/>
        <dbReference type="ChEBI" id="CHEBI:17712"/>
        <dbReference type="ChEBI" id="CHEBI:28938"/>
        <dbReference type="EC" id="3.5.4.3"/>
    </reaction>
</comment>
<dbReference type="GO" id="GO:0008892">
    <property type="term" value="F:guanine deaminase activity"/>
    <property type="evidence" value="ECO:0007669"/>
    <property type="project" value="UniProtKB-EC"/>
</dbReference>
<dbReference type="NCBIfam" id="TIGR02967">
    <property type="entry name" value="guan_deamin"/>
    <property type="match status" value="1"/>
</dbReference>
<dbReference type="Proteomes" id="UP000640426">
    <property type="component" value="Unassembled WGS sequence"/>
</dbReference>
<dbReference type="SUPFAM" id="SSF51338">
    <property type="entry name" value="Composite domain of metallo-dependent hydrolases"/>
    <property type="match status" value="1"/>
</dbReference>
<dbReference type="PANTHER" id="PTHR11271">
    <property type="entry name" value="GUANINE DEAMINASE"/>
    <property type="match status" value="1"/>
</dbReference>
<dbReference type="InterPro" id="IPR014311">
    <property type="entry name" value="Guanine_deaminase"/>
</dbReference>
<sequence>MAVNADRPIAFPEVSFVKHGFRAELLSVPDDPVTGAAPVHHPDGLLVVEDGYVVAFDAWATLADRFADIPIDHFPGKLIVPGFVDAHVHYPQTDRIAAHGEQLLQWLDRHIFPEEQRFASPGHAAEVAAFFLDELLRNGTTSALVFATVEAASVDALFDAALVRDMRVVSGKVLMDHGPEGLSDTVAAGRADSEALIRRWRGRGRLGYAATPRFVLTSSDAQLADAGALVAAHPDVLMHTHLAENAGEVAAVAGRFPDAADYLDVYDRFGLVTDRSVFAHCIHLDDRALGRIGEAGSAAAFCPTSNLFLGSGLFDLDRAIRQGVTVGLGSDVGAGTTFSLLATMGEAYKVGQLRGSSLDPFRALHLATAGGARALGLHDRIGSLAVGQEADFVVLDPGATPLLARRTRGGSMAERLFALQILGDDRAIAHTYLMGRRAHTRQDLT</sequence>
<dbReference type="EMBL" id="JAELXS010000004">
    <property type="protein sequence ID" value="MBJ6121828.1"/>
    <property type="molecule type" value="Genomic_DNA"/>
</dbReference>
<dbReference type="Gene3D" id="3.20.20.140">
    <property type="entry name" value="Metal-dependent hydrolases"/>
    <property type="match status" value="1"/>
</dbReference>
<evidence type="ECO:0000313" key="11">
    <source>
        <dbReference type="Proteomes" id="UP000640426"/>
    </source>
</evidence>
<name>A0ABS0XP64_9SPHN</name>
<evidence type="ECO:0000256" key="1">
    <source>
        <dbReference type="ARBA" id="ARBA00004984"/>
    </source>
</evidence>
<keyword evidence="11" id="KW-1185">Reference proteome</keyword>
<gene>
    <name evidence="10" type="primary">guaD</name>
    <name evidence="10" type="ORF">JAO74_08495</name>
</gene>
<dbReference type="Pfam" id="PF01979">
    <property type="entry name" value="Amidohydro_1"/>
    <property type="match status" value="1"/>
</dbReference>
<dbReference type="InterPro" id="IPR006680">
    <property type="entry name" value="Amidohydro-rel"/>
</dbReference>
<protein>
    <recommendedName>
        <fullName evidence="3 7">Guanine deaminase</fullName>
        <shortName evidence="8">Guanase</shortName>
        <ecNumber evidence="3 7">3.5.4.3</ecNumber>
    </recommendedName>
    <alternativeName>
        <fullName evidence="8">Guanine aminohydrolase</fullName>
    </alternativeName>
</protein>
<evidence type="ECO:0000256" key="4">
    <source>
        <dbReference type="ARBA" id="ARBA00022723"/>
    </source>
</evidence>
<accession>A0ABS0XP64</accession>
<proteinExistence type="inferred from homology"/>
<dbReference type="EC" id="3.5.4.3" evidence="3 7"/>
<feature type="domain" description="Amidohydrolase-related" evidence="9">
    <location>
        <begin position="79"/>
        <end position="436"/>
    </location>
</feature>
<comment type="similarity">
    <text evidence="2 8">Belongs to the metallo-dependent hydrolases superfamily. ATZ/TRZ family.</text>
</comment>
<keyword evidence="5 8" id="KW-0378">Hydrolase</keyword>
<dbReference type="SUPFAM" id="SSF51556">
    <property type="entry name" value="Metallo-dependent hydrolases"/>
    <property type="match status" value="1"/>
</dbReference>
<evidence type="ECO:0000256" key="6">
    <source>
        <dbReference type="ARBA" id="ARBA00022833"/>
    </source>
</evidence>
<dbReference type="InterPro" id="IPR011059">
    <property type="entry name" value="Metal-dep_hydrolase_composite"/>
</dbReference>